<evidence type="ECO:0008006" key="4">
    <source>
        <dbReference type="Google" id="ProtNLM"/>
    </source>
</evidence>
<gene>
    <name evidence="2" type="ORF">AAK873_12705</name>
</gene>
<evidence type="ECO:0000313" key="2">
    <source>
        <dbReference type="EMBL" id="MEY8246469.1"/>
    </source>
</evidence>
<name>A0ABV4CYI1_9BACT</name>
<keyword evidence="1" id="KW-0732">Signal</keyword>
<dbReference type="RefSeq" id="WP_369863910.1">
    <property type="nucleotide sequence ID" value="NZ_JBCLPP010000050.1"/>
</dbReference>
<evidence type="ECO:0000313" key="3">
    <source>
        <dbReference type="Proteomes" id="UP001565200"/>
    </source>
</evidence>
<dbReference type="EMBL" id="JBCLPP010000050">
    <property type="protein sequence ID" value="MEY8246469.1"/>
    <property type="molecule type" value="Genomic_DNA"/>
</dbReference>
<dbReference type="PROSITE" id="PS51257">
    <property type="entry name" value="PROKAR_LIPOPROTEIN"/>
    <property type="match status" value="1"/>
</dbReference>
<proteinExistence type="predicted"/>
<dbReference type="Gene3D" id="3.10.450.50">
    <property type="match status" value="1"/>
</dbReference>
<reference evidence="2 3" key="1">
    <citation type="submission" date="2024-03" db="EMBL/GenBank/DDBJ databases">
        <title>Mouse gut bacterial collection (mGBC) of GemPharmatech.</title>
        <authorList>
            <person name="He Y."/>
            <person name="Dong L."/>
            <person name="Wu D."/>
            <person name="Gao X."/>
            <person name="Lin Z."/>
        </authorList>
    </citation>
    <scope>NUCLEOTIDE SEQUENCE [LARGE SCALE GENOMIC DNA]</scope>
    <source>
        <strain evidence="2 3">54-13</strain>
    </source>
</reference>
<sequence>MMKFLKNVGQMLLLIVITACGSSSAENAVETAGEQDSVLDKTITKSSENIDLINAVYDKFVFATDSDGKSLPETYFTANALKKLQADYEFDCEETPCYAFYALRTKRQDSNPESDGVSQIYSIDSEGNGWYVVAYSDMGWPGKTRVKILNGKIDDYQRLNQ</sequence>
<feature type="chain" id="PRO_5046043698" description="Lipoprotein" evidence="1">
    <location>
        <begin position="26"/>
        <end position="161"/>
    </location>
</feature>
<evidence type="ECO:0000256" key="1">
    <source>
        <dbReference type="SAM" id="SignalP"/>
    </source>
</evidence>
<comment type="caution">
    <text evidence="2">The sequence shown here is derived from an EMBL/GenBank/DDBJ whole genome shotgun (WGS) entry which is preliminary data.</text>
</comment>
<feature type="signal peptide" evidence="1">
    <location>
        <begin position="1"/>
        <end position="25"/>
    </location>
</feature>
<keyword evidence="3" id="KW-1185">Reference proteome</keyword>
<organism evidence="2 3">
    <name type="scientific">Heminiphilus faecis</name>
    <dbReference type="NCBI Taxonomy" id="2601703"/>
    <lineage>
        <taxon>Bacteria</taxon>
        <taxon>Pseudomonadati</taxon>
        <taxon>Bacteroidota</taxon>
        <taxon>Bacteroidia</taxon>
        <taxon>Bacteroidales</taxon>
        <taxon>Muribaculaceae</taxon>
        <taxon>Heminiphilus</taxon>
    </lineage>
</organism>
<dbReference type="Proteomes" id="UP001565200">
    <property type="component" value="Unassembled WGS sequence"/>
</dbReference>
<accession>A0ABV4CYI1</accession>
<protein>
    <recommendedName>
        <fullName evidence="4">Lipoprotein</fullName>
    </recommendedName>
</protein>